<proteinExistence type="predicted"/>
<name>A0A0E4GA39_9FIRM</name>
<dbReference type="Gene3D" id="3.30.1490.150">
    <property type="entry name" value="Hypothetical protein ph0010, domain 2"/>
    <property type="match status" value="1"/>
</dbReference>
<dbReference type="InterPro" id="IPR027623">
    <property type="entry name" value="AmmeMemoSam_A"/>
</dbReference>
<dbReference type="RefSeq" id="WP_052729528.1">
    <property type="nucleotide sequence ID" value="NZ_CGIH01000004.1"/>
</dbReference>
<dbReference type="SUPFAM" id="SSF53213">
    <property type="entry name" value="LigB-like"/>
    <property type="match status" value="1"/>
</dbReference>
<dbReference type="SUPFAM" id="SSF143447">
    <property type="entry name" value="AMMECR1-like"/>
    <property type="match status" value="1"/>
</dbReference>
<evidence type="ECO:0000313" key="4">
    <source>
        <dbReference type="Proteomes" id="UP000045545"/>
    </source>
</evidence>
<organism evidence="3 4">
    <name type="scientific">Syntrophomonas zehnderi OL-4</name>
    <dbReference type="NCBI Taxonomy" id="690567"/>
    <lineage>
        <taxon>Bacteria</taxon>
        <taxon>Bacillati</taxon>
        <taxon>Bacillota</taxon>
        <taxon>Clostridia</taxon>
        <taxon>Eubacteriales</taxon>
        <taxon>Syntrophomonadaceae</taxon>
        <taxon>Syntrophomonas</taxon>
    </lineage>
</organism>
<sequence>MICYGALMPHAPVLISEIGGQRVNDVQATVKAMQEVAARLVASQPDCVLFLTPHGNVFSDCITYLVEDNLEGDLGDFGQPQIRTSRVNNPALLDAIAELALDSNVEFVAINENLAERFKLMTSLDHGIMVPLYFLEQAGIGDVPIAAISIGLLNNQSLYVFGQMIQEASNLLNQKVAIVASGDMSHRLKEDGPYGFHPDGSRFDLAIKEALGSGDVLSILEIPPVLRENAGECGYPSLLILLGAMDRFKIVSDLISYEGPFGVGYMTAGIEPGEIKASMLGIMRIIQNEKMNARRAEESPLVRWARLNLESEVTRNPPPQLEEDMQGLLEERAAVFVSLKKQGQLRGCIGTFLPSYENLAEEIAQNARAAGLEDPRFNPVQVQELKDIEYSVDVLSRPEPCSAAELDPRKYGVIVTKGSRRGLLLPDLEGVDTVEQQLRIACQKADISYQEDFKIERFEVKRYT</sequence>
<keyword evidence="4" id="KW-1185">Reference proteome</keyword>
<reference evidence="3 4" key="1">
    <citation type="submission" date="2015-03" db="EMBL/GenBank/DDBJ databases">
        <authorList>
            <person name="Strepis Nikolaos"/>
        </authorList>
    </citation>
    <scope>NUCLEOTIDE SEQUENCE [LARGE SCALE GENOMIC DNA]</scope>
    <source>
        <strain evidence="3 4">OL-4</strain>
    </source>
</reference>
<dbReference type="EMBL" id="CGIH01000018">
    <property type="protein sequence ID" value="CFX34285.1"/>
    <property type="molecule type" value="Genomic_DNA"/>
</dbReference>
<dbReference type="Gene3D" id="3.30.700.20">
    <property type="entry name" value="Hypothetical protein ph0010, domain 1"/>
    <property type="match status" value="1"/>
</dbReference>
<evidence type="ECO:0000313" key="3">
    <source>
        <dbReference type="EMBL" id="CFX34285.1"/>
    </source>
</evidence>
<dbReference type="Proteomes" id="UP000045545">
    <property type="component" value="Unassembled WGS sequence"/>
</dbReference>
<dbReference type="Gene3D" id="3.40.830.10">
    <property type="entry name" value="LigB-like"/>
    <property type="match status" value="1"/>
</dbReference>
<dbReference type="GO" id="GO:0016702">
    <property type="term" value="F:oxidoreductase activity, acting on single donors with incorporation of molecular oxygen, incorporation of two atoms of oxygen"/>
    <property type="evidence" value="ECO:0007669"/>
    <property type="project" value="UniProtKB-ARBA"/>
</dbReference>
<protein>
    <submittedName>
        <fullName evidence="3">AmmeMemoRadiSam system protein A</fullName>
    </submittedName>
</protein>
<dbReference type="InterPro" id="IPR002733">
    <property type="entry name" value="AMMECR1_domain"/>
</dbReference>
<dbReference type="PANTHER" id="PTHR13016">
    <property type="entry name" value="AMMECR1 HOMOLOG"/>
    <property type="match status" value="1"/>
</dbReference>
<dbReference type="Pfam" id="PF01871">
    <property type="entry name" value="AMMECR1"/>
    <property type="match status" value="1"/>
</dbReference>
<dbReference type="InterPro" id="IPR036071">
    <property type="entry name" value="AMMECR1_dom_sf"/>
</dbReference>
<dbReference type="InterPro" id="IPR023473">
    <property type="entry name" value="AMMECR1"/>
</dbReference>
<accession>A0A0E4GA39</accession>
<dbReference type="Pfam" id="PF02900">
    <property type="entry name" value="LigB"/>
    <property type="match status" value="1"/>
</dbReference>
<dbReference type="EMBL" id="CGIH01000004">
    <property type="protein sequence ID" value="CFX05785.1"/>
    <property type="molecule type" value="Genomic_DNA"/>
</dbReference>
<gene>
    <name evidence="3" type="ORF">1054</name>
    <name evidence="2" type="ORF">337</name>
</gene>
<dbReference type="InterPro" id="IPR004183">
    <property type="entry name" value="Xdiol_dOase_suB"/>
</dbReference>
<feature type="domain" description="AMMECR1" evidence="1">
    <location>
        <begin position="296"/>
        <end position="464"/>
    </location>
</feature>
<dbReference type="OrthoDB" id="159752at2"/>
<dbReference type="STRING" id="690567.1054"/>
<dbReference type="PANTHER" id="PTHR13016:SF0">
    <property type="entry name" value="AMME SYNDROME CANDIDATE GENE 1 PROTEIN"/>
    <property type="match status" value="1"/>
</dbReference>
<dbReference type="CDD" id="cd07951">
    <property type="entry name" value="ED_3B_N_AMMECR1"/>
    <property type="match status" value="1"/>
</dbReference>
<dbReference type="InterPro" id="IPR027485">
    <property type="entry name" value="AMMECR1_N"/>
</dbReference>
<dbReference type="GO" id="GO:0008198">
    <property type="term" value="F:ferrous iron binding"/>
    <property type="evidence" value="ECO:0007669"/>
    <property type="project" value="InterPro"/>
</dbReference>
<evidence type="ECO:0000259" key="1">
    <source>
        <dbReference type="PROSITE" id="PS51112"/>
    </source>
</evidence>
<dbReference type="NCBIfam" id="TIGR04335">
    <property type="entry name" value="AmmeMemoSam_A"/>
    <property type="match status" value="1"/>
</dbReference>
<dbReference type="AlphaFoldDB" id="A0A0E4GA39"/>
<dbReference type="PROSITE" id="PS51112">
    <property type="entry name" value="AMMECR1"/>
    <property type="match status" value="1"/>
</dbReference>
<evidence type="ECO:0000313" key="2">
    <source>
        <dbReference type="EMBL" id="CFX05785.1"/>
    </source>
</evidence>